<keyword evidence="2 5" id="KW-0808">Transferase</keyword>
<evidence type="ECO:0000259" key="3">
    <source>
        <dbReference type="Pfam" id="PF00586"/>
    </source>
</evidence>
<keyword evidence="2 5" id="KW-0418">Kinase</keyword>
<dbReference type="PANTHER" id="PTHR30270:SF0">
    <property type="entry name" value="THIAMINE-MONOPHOSPHATE KINASE"/>
    <property type="match status" value="1"/>
</dbReference>
<dbReference type="InterPro" id="IPR010918">
    <property type="entry name" value="PurM-like_C_dom"/>
</dbReference>
<dbReference type="RefSeq" id="WP_272751047.1">
    <property type="nucleotide sequence ID" value="NZ_JAQQLF010000006.1"/>
</dbReference>
<evidence type="ECO:0000313" key="5">
    <source>
        <dbReference type="EMBL" id="MDC7716652.1"/>
    </source>
</evidence>
<protein>
    <recommendedName>
        <fullName evidence="2">Thiamine-monophosphate kinase</fullName>
        <shortName evidence="2">TMP kinase</shortName>
        <shortName evidence="2">Thiamine-phosphate kinase</shortName>
        <ecNumber evidence="2">2.7.4.16</ecNumber>
    </recommendedName>
</protein>
<feature type="binding site" evidence="2">
    <location>
        <position position="42"/>
    </location>
    <ligand>
        <name>Mg(2+)</name>
        <dbReference type="ChEBI" id="CHEBI:18420"/>
        <label>2</label>
    </ligand>
</feature>
<dbReference type="PIRSF" id="PIRSF005303">
    <property type="entry name" value="Thiam_monoph_kin"/>
    <property type="match status" value="1"/>
</dbReference>
<feature type="binding site" evidence="2">
    <location>
        <position position="204"/>
    </location>
    <ligand>
        <name>Mg(2+)</name>
        <dbReference type="ChEBI" id="CHEBI:18420"/>
        <label>3</label>
    </ligand>
</feature>
<evidence type="ECO:0000256" key="2">
    <source>
        <dbReference type="HAMAP-Rule" id="MF_02128"/>
    </source>
</evidence>
<comment type="miscellaneous">
    <text evidence="2">Reaction mechanism of ThiL seems to utilize a direct, inline transfer of the gamma-phosphate of ATP to TMP rather than a phosphorylated enzyme intermediate.</text>
</comment>
<keyword evidence="6" id="KW-1185">Reference proteome</keyword>
<comment type="caution">
    <text evidence="5">The sequence shown here is derived from an EMBL/GenBank/DDBJ whole genome shotgun (WGS) entry which is preliminary data.</text>
</comment>
<dbReference type="PANTHER" id="PTHR30270">
    <property type="entry name" value="THIAMINE-MONOPHOSPHATE KINASE"/>
    <property type="match status" value="1"/>
</dbReference>
<dbReference type="Pfam" id="PF02769">
    <property type="entry name" value="AIRS_C"/>
    <property type="match status" value="1"/>
</dbReference>
<feature type="binding site" evidence="2">
    <location>
        <position position="70"/>
    </location>
    <ligand>
        <name>Mg(2+)</name>
        <dbReference type="ChEBI" id="CHEBI:18420"/>
        <label>4</label>
    </ligand>
</feature>
<dbReference type="GO" id="GO:0009030">
    <property type="term" value="F:thiamine-phosphate kinase activity"/>
    <property type="evidence" value="ECO:0007669"/>
    <property type="project" value="UniProtKB-EC"/>
</dbReference>
<feature type="binding site" evidence="2">
    <location>
        <position position="70"/>
    </location>
    <ligand>
        <name>Mg(2+)</name>
        <dbReference type="ChEBI" id="CHEBI:18420"/>
        <label>2</label>
    </ligand>
</feature>
<dbReference type="SUPFAM" id="SSF56042">
    <property type="entry name" value="PurM C-terminal domain-like"/>
    <property type="match status" value="1"/>
</dbReference>
<feature type="binding site" evidence="2">
    <location>
        <position position="206"/>
    </location>
    <ligand>
        <name>ATP</name>
        <dbReference type="ChEBI" id="CHEBI:30616"/>
    </ligand>
</feature>
<gene>
    <name evidence="2 5" type="primary">thiL</name>
    <name evidence="5" type="ORF">PQU95_05420</name>
</gene>
<keyword evidence="2" id="KW-0067">ATP-binding</keyword>
<sequence>MTEFDLIRRHFTRAAPNAVLGVGDDAAIVRPTLGCDLHVSTDMLVEGRHFFADVSPEALGHKALAVNLSDMAAMGATPRWVTLALALPRLDEAWAAAFARGFFALAAEHGVSVVGGDTTRGPLTLSVTIFGETPHGQALRRDAAQVGDDIWVSGQLGLAAAALQQRLSGSTELLPADCLRKLERPQPRVALGRALLGVAHAALDVSDGFAADLSHILARSGVGAQVWVEALPMHPQLAAERSRWLAAIAAGGDDYELCFTAAPAQAAAVQAAAAHAGVAVHKVGRILAGEGLCLLDASGQLVALERLGYDHFA</sequence>
<dbReference type="InterPro" id="IPR006283">
    <property type="entry name" value="ThiL-like"/>
</dbReference>
<comment type="similarity">
    <text evidence="2">Belongs to the thiamine-monophosphate kinase family.</text>
</comment>
<dbReference type="CDD" id="cd02194">
    <property type="entry name" value="ThiL"/>
    <property type="match status" value="1"/>
</dbReference>
<feature type="binding site" evidence="2">
    <location>
        <position position="70"/>
    </location>
    <ligand>
        <name>Mg(2+)</name>
        <dbReference type="ChEBI" id="CHEBI:18420"/>
        <label>3</label>
    </ligand>
</feature>
<feature type="domain" description="PurM-like N-terminal" evidence="3">
    <location>
        <begin position="23"/>
        <end position="132"/>
    </location>
</feature>
<feature type="binding site" evidence="2">
    <location>
        <position position="253"/>
    </location>
    <ligand>
        <name>substrate</name>
    </ligand>
</feature>
<keyword evidence="1 2" id="KW-0784">Thiamine biosynthesis</keyword>
<dbReference type="SUPFAM" id="SSF55326">
    <property type="entry name" value="PurM N-terminal domain-like"/>
    <property type="match status" value="1"/>
</dbReference>
<dbReference type="Gene3D" id="3.90.650.10">
    <property type="entry name" value="PurM-like C-terminal domain"/>
    <property type="match status" value="1"/>
</dbReference>
<dbReference type="InterPro" id="IPR036921">
    <property type="entry name" value="PurM-like_N_sf"/>
</dbReference>
<feature type="binding site" evidence="2">
    <location>
        <position position="40"/>
    </location>
    <ligand>
        <name>Mg(2+)</name>
        <dbReference type="ChEBI" id="CHEBI:18420"/>
        <label>4</label>
    </ligand>
</feature>
<feature type="binding site" evidence="2">
    <location>
        <position position="41"/>
    </location>
    <ligand>
        <name>Mg(2+)</name>
        <dbReference type="ChEBI" id="CHEBI:18420"/>
        <label>1</label>
    </ligand>
</feature>
<name>A0ABT5IVQ5_9NEIS</name>
<comment type="pathway">
    <text evidence="2">Cofactor biosynthesis; thiamine diphosphate biosynthesis; thiamine diphosphate from thiamine phosphate: step 1/1.</text>
</comment>
<feature type="binding site" evidence="2">
    <location>
        <position position="207"/>
    </location>
    <ligand>
        <name>Mg(2+)</name>
        <dbReference type="ChEBI" id="CHEBI:18420"/>
        <label>5</label>
    </ligand>
</feature>
<comment type="caution">
    <text evidence="2">Lacks conserved residue(s) required for the propagation of feature annotation.</text>
</comment>
<feature type="binding site" evidence="2">
    <location>
        <position position="42"/>
    </location>
    <ligand>
        <name>Mg(2+)</name>
        <dbReference type="ChEBI" id="CHEBI:18420"/>
        <label>1</label>
    </ligand>
</feature>
<keyword evidence="2" id="KW-0547">Nucleotide-binding</keyword>
<comment type="catalytic activity">
    <reaction evidence="2">
        <text>thiamine phosphate + ATP = thiamine diphosphate + ADP</text>
        <dbReference type="Rhea" id="RHEA:15913"/>
        <dbReference type="ChEBI" id="CHEBI:30616"/>
        <dbReference type="ChEBI" id="CHEBI:37575"/>
        <dbReference type="ChEBI" id="CHEBI:58937"/>
        <dbReference type="ChEBI" id="CHEBI:456216"/>
        <dbReference type="EC" id="2.7.4.16"/>
    </reaction>
</comment>
<reference evidence="5 6" key="1">
    <citation type="submission" date="2023-01" db="EMBL/GenBank/DDBJ databases">
        <title>Novel species of the genus Vogesella isolated from rivers.</title>
        <authorList>
            <person name="Lu H."/>
        </authorList>
    </citation>
    <scope>NUCLEOTIDE SEQUENCE [LARGE SCALE GENOMIC DNA]</scope>
    <source>
        <strain evidence="5 6">DC21W</strain>
    </source>
</reference>
<feature type="binding site" evidence="2">
    <location>
        <position position="141"/>
    </location>
    <ligand>
        <name>ATP</name>
        <dbReference type="ChEBI" id="CHEBI:30616"/>
    </ligand>
</feature>
<dbReference type="Gene3D" id="3.30.1330.10">
    <property type="entry name" value="PurM-like, N-terminal domain"/>
    <property type="match status" value="1"/>
</dbReference>
<evidence type="ECO:0000259" key="4">
    <source>
        <dbReference type="Pfam" id="PF02769"/>
    </source>
</evidence>
<comment type="function">
    <text evidence="2">Catalyzes the ATP-dependent phosphorylation of thiamine-monophosphate (TMP) to form thiamine-pyrophosphate (TPP), the active form of vitamin B1.</text>
</comment>
<feature type="binding site" evidence="2">
    <location>
        <position position="25"/>
    </location>
    <ligand>
        <name>Mg(2+)</name>
        <dbReference type="ChEBI" id="CHEBI:18420"/>
        <label>4</label>
    </ligand>
</feature>
<feature type="binding site" evidence="2">
    <location>
        <position position="117"/>
    </location>
    <ligand>
        <name>Mg(2+)</name>
        <dbReference type="ChEBI" id="CHEBI:18420"/>
        <label>1</label>
    </ligand>
</feature>
<keyword evidence="2" id="KW-0460">Magnesium</keyword>
<dbReference type="Proteomes" id="UP001219956">
    <property type="component" value="Unassembled WGS sequence"/>
</dbReference>
<dbReference type="EMBL" id="JAQQLF010000006">
    <property type="protein sequence ID" value="MDC7716652.1"/>
    <property type="molecule type" value="Genomic_DNA"/>
</dbReference>
<feature type="binding site" evidence="2">
    <location>
        <begin position="116"/>
        <end position="117"/>
    </location>
    <ligand>
        <name>ATP</name>
        <dbReference type="ChEBI" id="CHEBI:30616"/>
    </ligand>
</feature>
<organism evidence="5 6">
    <name type="scientific">Vogesella aquatica</name>
    <dbReference type="NCBI Taxonomy" id="2984206"/>
    <lineage>
        <taxon>Bacteria</taxon>
        <taxon>Pseudomonadati</taxon>
        <taxon>Pseudomonadota</taxon>
        <taxon>Betaproteobacteria</taxon>
        <taxon>Neisseriales</taxon>
        <taxon>Chromobacteriaceae</taxon>
        <taxon>Vogesella</taxon>
    </lineage>
</organism>
<dbReference type="InterPro" id="IPR016188">
    <property type="entry name" value="PurM-like_N"/>
</dbReference>
<dbReference type="EC" id="2.7.4.16" evidence="2"/>
<keyword evidence="2" id="KW-0479">Metal-binding</keyword>
<proteinExistence type="inferred from homology"/>
<feature type="domain" description="PurM-like C-terminal" evidence="4">
    <location>
        <begin position="145"/>
        <end position="291"/>
    </location>
</feature>
<dbReference type="Pfam" id="PF00586">
    <property type="entry name" value="AIRS"/>
    <property type="match status" value="1"/>
</dbReference>
<dbReference type="InterPro" id="IPR036676">
    <property type="entry name" value="PurM-like_C_sf"/>
</dbReference>
<dbReference type="HAMAP" id="MF_02128">
    <property type="entry name" value="TMP_kinase"/>
    <property type="match status" value="1"/>
</dbReference>
<feature type="binding site" evidence="2">
    <location>
        <position position="49"/>
    </location>
    <ligand>
        <name>substrate</name>
    </ligand>
</feature>
<feature type="binding site" evidence="2">
    <location>
        <position position="309"/>
    </location>
    <ligand>
        <name>substrate</name>
    </ligand>
</feature>
<evidence type="ECO:0000256" key="1">
    <source>
        <dbReference type="ARBA" id="ARBA00022977"/>
    </source>
</evidence>
<feature type="binding site" evidence="2">
    <location>
        <position position="25"/>
    </location>
    <ligand>
        <name>Mg(2+)</name>
        <dbReference type="ChEBI" id="CHEBI:18420"/>
        <label>3</label>
    </ligand>
</feature>
<dbReference type="NCBIfam" id="TIGR01379">
    <property type="entry name" value="thiL"/>
    <property type="match status" value="1"/>
</dbReference>
<accession>A0ABT5IVQ5</accession>
<evidence type="ECO:0000313" key="6">
    <source>
        <dbReference type="Proteomes" id="UP001219956"/>
    </source>
</evidence>